<accession>A0ABU0FUD3</accession>
<name>A0ABU0FUD3_9BACI</name>
<evidence type="ECO:0000313" key="2">
    <source>
        <dbReference type="Proteomes" id="UP001242313"/>
    </source>
</evidence>
<protein>
    <submittedName>
        <fullName evidence="1">Integrase/recombinase XerD</fullName>
    </submittedName>
</protein>
<sequence length="61" mass="7026">MLLSTAWKSYKADKRIEGFSPYTLKAYGIQAKLLIGYFNDQKIDSVDTEGLKKYLVLNYSQ</sequence>
<comment type="caution">
    <text evidence="1">The sequence shown here is derived from an EMBL/GenBank/DDBJ whole genome shotgun (WGS) entry which is preliminary data.</text>
</comment>
<proteinExistence type="predicted"/>
<gene>
    <name evidence="1" type="ORF">J2S25_001568</name>
</gene>
<dbReference type="EMBL" id="JAUSUN010000007">
    <property type="protein sequence ID" value="MDQ0413365.1"/>
    <property type="molecule type" value="Genomic_DNA"/>
</dbReference>
<dbReference type="RefSeq" id="WP_044390586.1">
    <property type="nucleotide sequence ID" value="NZ_JAUSUN010000007.1"/>
</dbReference>
<reference evidence="1 2" key="1">
    <citation type="submission" date="2023-07" db="EMBL/GenBank/DDBJ databases">
        <title>Genomic Encyclopedia of Type Strains, Phase IV (KMG-IV): sequencing the most valuable type-strain genomes for metagenomic binning, comparative biology and taxonomic classification.</title>
        <authorList>
            <person name="Goeker M."/>
        </authorList>
    </citation>
    <scope>NUCLEOTIDE SEQUENCE [LARGE SCALE GENOMIC DNA]</scope>
    <source>
        <strain evidence="1 2">DSM 19598</strain>
    </source>
</reference>
<organism evidence="1 2">
    <name type="scientific">Mesobacillus stamsii</name>
    <dbReference type="NCBI Taxonomy" id="225347"/>
    <lineage>
        <taxon>Bacteria</taxon>
        <taxon>Bacillati</taxon>
        <taxon>Bacillota</taxon>
        <taxon>Bacilli</taxon>
        <taxon>Bacillales</taxon>
        <taxon>Bacillaceae</taxon>
        <taxon>Mesobacillus</taxon>
    </lineage>
</organism>
<keyword evidence="2" id="KW-1185">Reference proteome</keyword>
<evidence type="ECO:0000313" key="1">
    <source>
        <dbReference type="EMBL" id="MDQ0413365.1"/>
    </source>
</evidence>
<dbReference type="Proteomes" id="UP001242313">
    <property type="component" value="Unassembled WGS sequence"/>
</dbReference>